<dbReference type="Pfam" id="PF01479">
    <property type="entry name" value="S4"/>
    <property type="match status" value="1"/>
</dbReference>
<dbReference type="Gene3D" id="3.30.70.1560">
    <property type="entry name" value="Alpha-L RNA-binding motif"/>
    <property type="match status" value="1"/>
</dbReference>
<name>A0AAD3E1H0_9CHLO</name>
<reference evidence="6 7" key="1">
    <citation type="journal article" date="2021" name="Sci. Rep.">
        <title>Genome sequencing of the multicellular alga Astrephomene provides insights into convergent evolution of germ-soma differentiation.</title>
        <authorList>
            <person name="Yamashita S."/>
            <person name="Yamamoto K."/>
            <person name="Matsuzaki R."/>
            <person name="Suzuki S."/>
            <person name="Yamaguchi H."/>
            <person name="Hirooka S."/>
            <person name="Minakuchi Y."/>
            <person name="Miyagishima S."/>
            <person name="Kawachi M."/>
            <person name="Toyoda A."/>
            <person name="Nozaki H."/>
        </authorList>
    </citation>
    <scope>NUCLEOTIDE SEQUENCE [LARGE SCALE GENOMIC DNA]</scope>
    <source>
        <strain evidence="6 7">NIES-4017</strain>
    </source>
</reference>
<dbReference type="AlphaFoldDB" id="A0AAD3E1H0"/>
<feature type="compositionally biased region" description="Low complexity" evidence="4">
    <location>
        <begin position="407"/>
        <end position="432"/>
    </location>
</feature>
<evidence type="ECO:0000256" key="2">
    <source>
        <dbReference type="ARBA" id="ARBA00023235"/>
    </source>
</evidence>
<dbReference type="Proteomes" id="UP001054857">
    <property type="component" value="Unassembled WGS sequence"/>
</dbReference>
<dbReference type="Gene3D" id="3.30.70.580">
    <property type="entry name" value="Pseudouridine synthase I, catalytic domain, N-terminal subdomain"/>
    <property type="match status" value="1"/>
</dbReference>
<keyword evidence="2" id="KW-0413">Isomerase</keyword>
<gene>
    <name evidence="6" type="ORF">Agub_g14478</name>
</gene>
<comment type="caution">
    <text evidence="6">The sequence shown here is derived from an EMBL/GenBank/DDBJ whole genome shotgun (WGS) entry which is preliminary data.</text>
</comment>
<evidence type="ECO:0000256" key="4">
    <source>
        <dbReference type="SAM" id="MobiDB-lite"/>
    </source>
</evidence>
<dbReference type="GO" id="GO:0001522">
    <property type="term" value="P:pseudouridine synthesis"/>
    <property type="evidence" value="ECO:0007669"/>
    <property type="project" value="InterPro"/>
</dbReference>
<dbReference type="PANTHER" id="PTHR47683:SF2">
    <property type="entry name" value="RNA-BINDING S4 DOMAIN-CONTAINING PROTEIN"/>
    <property type="match status" value="1"/>
</dbReference>
<dbReference type="InterPro" id="IPR020094">
    <property type="entry name" value="TruA/RsuA/RluB/E/F_N"/>
</dbReference>
<dbReference type="PROSITE" id="PS50889">
    <property type="entry name" value="S4"/>
    <property type="match status" value="1"/>
</dbReference>
<dbReference type="InterPro" id="IPR036986">
    <property type="entry name" value="S4_RNA-bd_sf"/>
</dbReference>
<dbReference type="InterPro" id="IPR006145">
    <property type="entry name" value="PsdUridine_synth_RsuA/RluA"/>
</dbReference>
<dbReference type="GO" id="GO:0009982">
    <property type="term" value="F:pseudouridine synthase activity"/>
    <property type="evidence" value="ECO:0007669"/>
    <property type="project" value="InterPro"/>
</dbReference>
<dbReference type="InterPro" id="IPR042092">
    <property type="entry name" value="PsdUridine_s_RsuA/RluB/E/F_cat"/>
</dbReference>
<proteinExistence type="inferred from homology"/>
<dbReference type="SMART" id="SM00363">
    <property type="entry name" value="S4"/>
    <property type="match status" value="1"/>
</dbReference>
<dbReference type="GO" id="GO:0003723">
    <property type="term" value="F:RNA binding"/>
    <property type="evidence" value="ECO:0007669"/>
    <property type="project" value="UniProtKB-KW"/>
</dbReference>
<feature type="region of interest" description="Disordered" evidence="4">
    <location>
        <begin position="123"/>
        <end position="183"/>
    </location>
</feature>
<dbReference type="CDD" id="cd00165">
    <property type="entry name" value="S4"/>
    <property type="match status" value="1"/>
</dbReference>
<protein>
    <recommendedName>
        <fullName evidence="5">RNA-binding S4 domain-containing protein</fullName>
    </recommendedName>
</protein>
<sequence length="458" mass="48850">MWRASLNLKTGCIDSVRPYTSSYRRSSTVFFTTVRPPAQPNTSTPILVESSPSERCRSAVVTTATGGRGKQNASPSVAEQPEKPIARLAKVLAGCGVASRRACEALIAEGRVRVNGQLITEQGTTVDPLRDRVEVRQPSQPRQGSGQEAAAGGRAKGAAAARDAKQQGQRAGSGGKRQTGVGAAAGAGAAAAAAKEEEGKEEEVWKGVSIRRYQEPDSLCYFAVNKPKGYICSSADVGGRGKLAIELLQPWLAQWRREHKNTSQLPPRLFTVGRLDVASSGLIFITNDGQWAQRVIHPSSGVTKEYVVGLGQPASRPQLRALAAGTEVAGTFISPLEVEVLGDPRRVRVVVQEGKKHEVRELVSAAGLQLLSLRRVRIGGYRLPQDLGVGGYRALSPADLRLVTDAGAQEAASASGQTRQRQQQQQAAQRQAAARRELPAALRGLPAEVVERMRLAGK</sequence>
<dbReference type="Pfam" id="PF00849">
    <property type="entry name" value="PseudoU_synth_2"/>
    <property type="match status" value="1"/>
</dbReference>
<dbReference type="PANTHER" id="PTHR47683">
    <property type="entry name" value="PSEUDOURIDINE SYNTHASE FAMILY PROTEIN-RELATED"/>
    <property type="match status" value="1"/>
</dbReference>
<dbReference type="SUPFAM" id="SSF55120">
    <property type="entry name" value="Pseudouridine synthase"/>
    <property type="match status" value="1"/>
</dbReference>
<evidence type="ECO:0000256" key="1">
    <source>
        <dbReference type="ARBA" id="ARBA00008348"/>
    </source>
</evidence>
<dbReference type="SUPFAM" id="SSF55174">
    <property type="entry name" value="Alpha-L RNA-binding motif"/>
    <property type="match status" value="1"/>
</dbReference>
<feature type="compositionally biased region" description="Polar residues" evidence="4">
    <location>
        <begin position="137"/>
        <end position="146"/>
    </location>
</feature>
<dbReference type="PROSITE" id="PS01149">
    <property type="entry name" value="PSI_RSU"/>
    <property type="match status" value="1"/>
</dbReference>
<feature type="compositionally biased region" description="Low complexity" evidence="4">
    <location>
        <begin position="149"/>
        <end position="170"/>
    </location>
</feature>
<dbReference type="GO" id="GO:0006364">
    <property type="term" value="P:rRNA processing"/>
    <property type="evidence" value="ECO:0007669"/>
    <property type="project" value="UniProtKB-ARBA"/>
</dbReference>
<dbReference type="InterPro" id="IPR018496">
    <property type="entry name" value="PsdUridine_synth_RsuA/RluB_CS"/>
</dbReference>
<comment type="similarity">
    <text evidence="1">Belongs to the pseudouridine synthase RsuA family.</text>
</comment>
<dbReference type="EMBL" id="BMAR01000056">
    <property type="protein sequence ID" value="GFR51956.1"/>
    <property type="molecule type" value="Genomic_DNA"/>
</dbReference>
<feature type="region of interest" description="Disordered" evidence="4">
    <location>
        <begin position="407"/>
        <end position="435"/>
    </location>
</feature>
<evidence type="ECO:0000313" key="7">
    <source>
        <dbReference type="Proteomes" id="UP001054857"/>
    </source>
</evidence>
<evidence type="ECO:0000259" key="5">
    <source>
        <dbReference type="SMART" id="SM00363"/>
    </source>
</evidence>
<evidence type="ECO:0000256" key="3">
    <source>
        <dbReference type="PROSITE-ProRule" id="PRU00182"/>
    </source>
</evidence>
<keyword evidence="3" id="KW-0694">RNA-binding</keyword>
<dbReference type="Gene3D" id="3.10.290.10">
    <property type="entry name" value="RNA-binding S4 domain"/>
    <property type="match status" value="1"/>
</dbReference>
<organism evidence="6 7">
    <name type="scientific">Astrephomene gubernaculifera</name>
    <dbReference type="NCBI Taxonomy" id="47775"/>
    <lineage>
        <taxon>Eukaryota</taxon>
        <taxon>Viridiplantae</taxon>
        <taxon>Chlorophyta</taxon>
        <taxon>core chlorophytes</taxon>
        <taxon>Chlorophyceae</taxon>
        <taxon>CS clade</taxon>
        <taxon>Chlamydomonadales</taxon>
        <taxon>Astrephomenaceae</taxon>
        <taxon>Astrephomene</taxon>
    </lineage>
</organism>
<accession>A0AAD3E1H0</accession>
<evidence type="ECO:0000313" key="6">
    <source>
        <dbReference type="EMBL" id="GFR51956.1"/>
    </source>
</evidence>
<dbReference type="InterPro" id="IPR002942">
    <property type="entry name" value="S4_RNA-bd"/>
</dbReference>
<dbReference type="InterPro" id="IPR020103">
    <property type="entry name" value="PsdUridine_synth_cat_dom_sf"/>
</dbReference>
<feature type="domain" description="RNA-binding S4" evidence="5">
    <location>
        <begin position="86"/>
        <end position="149"/>
    </location>
</feature>
<keyword evidence="7" id="KW-1185">Reference proteome</keyword>
<dbReference type="InterPro" id="IPR050343">
    <property type="entry name" value="RsuA_PseudoU_synthase"/>
</dbReference>
<dbReference type="FunFam" id="3.10.290.10:FF:000003">
    <property type="entry name" value="Pseudouridine synthase"/>
    <property type="match status" value="1"/>
</dbReference>